<dbReference type="PATRIC" id="fig|1405.8.peg.321"/>
<dbReference type="AlphaFoldDB" id="A0A090YXQ1"/>
<gene>
    <name evidence="1" type="ORF">DJ93_156</name>
</gene>
<organism evidence="1 2">
    <name type="scientific">Bacillus clarus</name>
    <dbReference type="NCBI Taxonomy" id="2338372"/>
    <lineage>
        <taxon>Bacteria</taxon>
        <taxon>Bacillati</taxon>
        <taxon>Bacillota</taxon>
        <taxon>Bacilli</taxon>
        <taxon>Bacillales</taxon>
        <taxon>Bacillaceae</taxon>
        <taxon>Bacillus</taxon>
        <taxon>Bacillus cereus group</taxon>
    </lineage>
</organism>
<dbReference type="EMBL" id="JMQC01000008">
    <property type="protein sequence ID" value="KFN03117.1"/>
    <property type="molecule type" value="Genomic_DNA"/>
</dbReference>
<evidence type="ECO:0000313" key="1">
    <source>
        <dbReference type="EMBL" id="KFN03117.1"/>
    </source>
</evidence>
<protein>
    <submittedName>
        <fullName evidence="1">Uncharacterized protein</fullName>
    </submittedName>
</protein>
<dbReference type="Proteomes" id="UP000029389">
    <property type="component" value="Unassembled WGS sequence"/>
</dbReference>
<sequence>MTLKSSGIDKSLFFALRECPQDIIAANEKEVIYQYYRSFQRERDKYFNWEAAEELCKATRDHKEAIPVRVYVGSRFKPNVVEYMKRKG</sequence>
<reference evidence="1 2" key="1">
    <citation type="submission" date="2014-04" db="EMBL/GenBank/DDBJ databases">
        <authorList>
            <person name="Bishop-Lilly K.A."/>
            <person name="Broomall S.M."/>
            <person name="Chain P.S."/>
            <person name="Chertkov O."/>
            <person name="Coyne S.R."/>
            <person name="Daligault H.E."/>
            <person name="Davenport K.W."/>
            <person name="Erkkila T."/>
            <person name="Frey K.G."/>
            <person name="Gibbons H.S."/>
            <person name="Gu W."/>
            <person name="Jaissle J."/>
            <person name="Johnson S.L."/>
            <person name="Koroleva G.I."/>
            <person name="Ladner J.T."/>
            <person name="Lo C.-C."/>
            <person name="Minogue T.D."/>
            <person name="Munk C."/>
            <person name="Palacios G.F."/>
            <person name="Redden C.L."/>
            <person name="Rosenzweig C.N."/>
            <person name="Scholz M.B."/>
            <person name="Teshima H."/>
            <person name="Xu Y."/>
        </authorList>
    </citation>
    <scope>NUCLEOTIDE SEQUENCE [LARGE SCALE GENOMIC DNA]</scope>
    <source>
        <strain evidence="1 2">BHP</strain>
    </source>
</reference>
<comment type="caution">
    <text evidence="1">The sequence shown here is derived from an EMBL/GenBank/DDBJ whole genome shotgun (WGS) entry which is preliminary data.</text>
</comment>
<evidence type="ECO:0000313" key="2">
    <source>
        <dbReference type="Proteomes" id="UP000029389"/>
    </source>
</evidence>
<name>A0A090YXQ1_9BACI</name>
<proteinExistence type="predicted"/>
<accession>A0A090YXQ1</accession>